<dbReference type="Proteomes" id="UP000828390">
    <property type="component" value="Unassembled WGS sequence"/>
</dbReference>
<proteinExistence type="predicted"/>
<comment type="caution">
    <text evidence="2">The sequence shown here is derived from an EMBL/GenBank/DDBJ whole genome shotgun (WGS) entry which is preliminary data.</text>
</comment>
<feature type="compositionally biased region" description="Acidic residues" evidence="1">
    <location>
        <begin position="24"/>
        <end position="35"/>
    </location>
</feature>
<dbReference type="EMBL" id="JAIWYP010000012">
    <property type="protein sequence ID" value="KAH3724070.1"/>
    <property type="molecule type" value="Genomic_DNA"/>
</dbReference>
<sequence length="154" mass="18255">MDTNAPEISQHHSETATEQNTISDYDETLPPDDLDTNAPEISQHHSETATEQNTTTWTPMHQKYPNTTQKQLRNKIRFQTMMKLCLQTTGTPMHQKYPKTTQKQLLNKIRKWSRRKTKASVTKRILKMRPMQYVRYETTLRHLQTCLNRVMLLR</sequence>
<evidence type="ECO:0000256" key="1">
    <source>
        <dbReference type="SAM" id="MobiDB-lite"/>
    </source>
</evidence>
<reference evidence="2" key="2">
    <citation type="submission" date="2020-11" db="EMBL/GenBank/DDBJ databases">
        <authorList>
            <person name="McCartney M.A."/>
            <person name="Auch B."/>
            <person name="Kono T."/>
            <person name="Mallez S."/>
            <person name="Becker A."/>
            <person name="Gohl D.M."/>
            <person name="Silverstein K.A.T."/>
            <person name="Koren S."/>
            <person name="Bechman K.B."/>
            <person name="Herman A."/>
            <person name="Abrahante J.E."/>
            <person name="Garbe J."/>
        </authorList>
    </citation>
    <scope>NUCLEOTIDE SEQUENCE</scope>
    <source>
        <strain evidence="2">Duluth1</strain>
        <tissue evidence="2">Whole animal</tissue>
    </source>
</reference>
<name>A0A9D4CGP9_DREPO</name>
<feature type="region of interest" description="Disordered" evidence="1">
    <location>
        <begin position="1"/>
        <end position="68"/>
    </location>
</feature>
<evidence type="ECO:0000313" key="2">
    <source>
        <dbReference type="EMBL" id="KAH3724070.1"/>
    </source>
</evidence>
<dbReference type="AlphaFoldDB" id="A0A9D4CGP9"/>
<gene>
    <name evidence="2" type="ORF">DPMN_049872</name>
</gene>
<keyword evidence="3" id="KW-1185">Reference proteome</keyword>
<feature type="compositionally biased region" description="Low complexity" evidence="1">
    <location>
        <begin position="49"/>
        <end position="58"/>
    </location>
</feature>
<reference evidence="2" key="1">
    <citation type="journal article" date="2019" name="bioRxiv">
        <title>The Genome of the Zebra Mussel, Dreissena polymorpha: A Resource for Invasive Species Research.</title>
        <authorList>
            <person name="McCartney M.A."/>
            <person name="Auch B."/>
            <person name="Kono T."/>
            <person name="Mallez S."/>
            <person name="Zhang Y."/>
            <person name="Obille A."/>
            <person name="Becker A."/>
            <person name="Abrahante J.E."/>
            <person name="Garbe J."/>
            <person name="Badalamenti J.P."/>
            <person name="Herman A."/>
            <person name="Mangelson H."/>
            <person name="Liachko I."/>
            <person name="Sullivan S."/>
            <person name="Sone E.D."/>
            <person name="Koren S."/>
            <person name="Silverstein K.A.T."/>
            <person name="Beckman K.B."/>
            <person name="Gohl D.M."/>
        </authorList>
    </citation>
    <scope>NUCLEOTIDE SEQUENCE</scope>
    <source>
        <strain evidence="2">Duluth1</strain>
        <tissue evidence="2">Whole animal</tissue>
    </source>
</reference>
<protein>
    <submittedName>
        <fullName evidence="2">Uncharacterized protein</fullName>
    </submittedName>
</protein>
<organism evidence="2 3">
    <name type="scientific">Dreissena polymorpha</name>
    <name type="common">Zebra mussel</name>
    <name type="synonym">Mytilus polymorpha</name>
    <dbReference type="NCBI Taxonomy" id="45954"/>
    <lineage>
        <taxon>Eukaryota</taxon>
        <taxon>Metazoa</taxon>
        <taxon>Spiralia</taxon>
        <taxon>Lophotrochozoa</taxon>
        <taxon>Mollusca</taxon>
        <taxon>Bivalvia</taxon>
        <taxon>Autobranchia</taxon>
        <taxon>Heteroconchia</taxon>
        <taxon>Euheterodonta</taxon>
        <taxon>Imparidentia</taxon>
        <taxon>Neoheterodontei</taxon>
        <taxon>Myida</taxon>
        <taxon>Dreissenoidea</taxon>
        <taxon>Dreissenidae</taxon>
        <taxon>Dreissena</taxon>
    </lineage>
</organism>
<evidence type="ECO:0000313" key="3">
    <source>
        <dbReference type="Proteomes" id="UP000828390"/>
    </source>
</evidence>
<accession>A0A9D4CGP9</accession>